<dbReference type="InterPro" id="IPR018060">
    <property type="entry name" value="HTH_AraC"/>
</dbReference>
<feature type="domain" description="HTH araC/xylS-type" evidence="4">
    <location>
        <begin position="171"/>
        <end position="268"/>
    </location>
</feature>
<dbReference type="InterPro" id="IPR050204">
    <property type="entry name" value="AraC_XylS_family_regulators"/>
</dbReference>
<dbReference type="InterPro" id="IPR014710">
    <property type="entry name" value="RmlC-like_jellyroll"/>
</dbReference>
<dbReference type="InterPro" id="IPR009057">
    <property type="entry name" value="Homeodomain-like_sf"/>
</dbReference>
<dbReference type="AlphaFoldDB" id="A0AAV3W001"/>
<organism evidence="5 6">
    <name type="scientific">Clostridium diolis</name>
    <dbReference type="NCBI Taxonomy" id="223919"/>
    <lineage>
        <taxon>Bacteria</taxon>
        <taxon>Bacillati</taxon>
        <taxon>Bacillota</taxon>
        <taxon>Clostridia</taxon>
        <taxon>Eubacteriales</taxon>
        <taxon>Clostridiaceae</taxon>
        <taxon>Clostridium</taxon>
    </lineage>
</organism>
<keyword evidence="1" id="KW-0805">Transcription regulation</keyword>
<reference evidence="5 6" key="1">
    <citation type="submission" date="2019-06" db="EMBL/GenBank/DDBJ databases">
        <title>Draft genome sequence of Clostridium diolis DSM 15410.</title>
        <authorList>
            <person name="Kobayashi H."/>
            <person name="Tanizawa Y."/>
            <person name="Tohno M."/>
        </authorList>
    </citation>
    <scope>NUCLEOTIDE SEQUENCE [LARGE SCALE GENOMIC DNA]</scope>
    <source>
        <strain evidence="5 6">DSM 15410</strain>
    </source>
</reference>
<dbReference type="CDD" id="cd07001">
    <property type="entry name" value="cupin_YbfI-like_N"/>
    <property type="match status" value="1"/>
</dbReference>
<dbReference type="RefSeq" id="WP_039769171.1">
    <property type="nucleotide sequence ID" value="NZ_BJLA01000008.1"/>
</dbReference>
<dbReference type="PANTHER" id="PTHR46796:SF2">
    <property type="entry name" value="TRANSCRIPTIONAL REGULATORY PROTEIN"/>
    <property type="match status" value="1"/>
</dbReference>
<dbReference type="GO" id="GO:0043565">
    <property type="term" value="F:sequence-specific DNA binding"/>
    <property type="evidence" value="ECO:0007669"/>
    <property type="project" value="InterPro"/>
</dbReference>
<dbReference type="GO" id="GO:0003700">
    <property type="term" value="F:DNA-binding transcription factor activity"/>
    <property type="evidence" value="ECO:0007669"/>
    <property type="project" value="InterPro"/>
</dbReference>
<dbReference type="SMART" id="SM00342">
    <property type="entry name" value="HTH_ARAC"/>
    <property type="match status" value="1"/>
</dbReference>
<dbReference type="EMBL" id="BJLA01000008">
    <property type="protein sequence ID" value="GEA31622.1"/>
    <property type="molecule type" value="Genomic_DNA"/>
</dbReference>
<evidence type="ECO:0000259" key="4">
    <source>
        <dbReference type="PROSITE" id="PS01124"/>
    </source>
</evidence>
<accession>A0AAV3W001</accession>
<name>A0AAV3W001_9CLOT</name>
<dbReference type="Gene3D" id="1.10.10.60">
    <property type="entry name" value="Homeodomain-like"/>
    <property type="match status" value="2"/>
</dbReference>
<dbReference type="PRINTS" id="PR00032">
    <property type="entry name" value="HTHARAC"/>
</dbReference>
<keyword evidence="2" id="KW-0238">DNA-binding</keyword>
<evidence type="ECO:0000256" key="3">
    <source>
        <dbReference type="ARBA" id="ARBA00023163"/>
    </source>
</evidence>
<gene>
    <name evidence="5" type="ORF">CDIOL_25450</name>
</gene>
<dbReference type="Gene3D" id="2.60.120.10">
    <property type="entry name" value="Jelly Rolls"/>
    <property type="match status" value="1"/>
</dbReference>
<evidence type="ECO:0000256" key="2">
    <source>
        <dbReference type="ARBA" id="ARBA00023125"/>
    </source>
</evidence>
<dbReference type="InterPro" id="IPR003313">
    <property type="entry name" value="AraC-bd"/>
</dbReference>
<evidence type="ECO:0000313" key="6">
    <source>
        <dbReference type="Proteomes" id="UP000325212"/>
    </source>
</evidence>
<evidence type="ECO:0000256" key="1">
    <source>
        <dbReference type="ARBA" id="ARBA00023015"/>
    </source>
</evidence>
<dbReference type="InterPro" id="IPR020449">
    <property type="entry name" value="Tscrpt_reg_AraC-type_HTH"/>
</dbReference>
<dbReference type="Pfam" id="PF02311">
    <property type="entry name" value="AraC_binding"/>
    <property type="match status" value="1"/>
</dbReference>
<comment type="caution">
    <text evidence="5">The sequence shown here is derived from an EMBL/GenBank/DDBJ whole genome shotgun (WGS) entry which is preliminary data.</text>
</comment>
<evidence type="ECO:0000313" key="5">
    <source>
        <dbReference type="EMBL" id="GEA31622.1"/>
    </source>
</evidence>
<dbReference type="PANTHER" id="PTHR46796">
    <property type="entry name" value="HTH-TYPE TRANSCRIPTIONAL ACTIVATOR RHAS-RELATED"/>
    <property type="match status" value="1"/>
</dbReference>
<keyword evidence="6" id="KW-1185">Reference proteome</keyword>
<dbReference type="SUPFAM" id="SSF46689">
    <property type="entry name" value="Homeodomain-like"/>
    <property type="match status" value="2"/>
</dbReference>
<protein>
    <submittedName>
        <fullName evidence="5">AraC family transcriptional regulator</fullName>
    </submittedName>
</protein>
<dbReference type="InterPro" id="IPR037923">
    <property type="entry name" value="HTH-like"/>
</dbReference>
<sequence>MLNEVRNVCFDTELSIEAYNFKGIMQKFPNHFHDYYVIGFIENGKRYLSCKNKQYIIETGDLIVFNPGDIHTCEQIDDRTLDYRCINIKKDVMKKITFEITGKEYLPNFMEFVLFRNELTSSLKELHLMIMEEEKDLKKEELFLFIIEQLIREYSNPVSEMTIQEASAEIKTVCDYLENNYMENITLNQLSNLTGLSKYYLLHSFTKQKGISPYNYLQTIRIGKAKKMLEQGVAPIDVAFKTGFTDQSHFTNFFKKLIGLTPKQYMNIFINRCRSKENE</sequence>
<dbReference type="Proteomes" id="UP000325212">
    <property type="component" value="Unassembled WGS sequence"/>
</dbReference>
<dbReference type="SUPFAM" id="SSF51215">
    <property type="entry name" value="Regulatory protein AraC"/>
    <property type="match status" value="1"/>
</dbReference>
<proteinExistence type="predicted"/>
<dbReference type="PROSITE" id="PS01124">
    <property type="entry name" value="HTH_ARAC_FAMILY_2"/>
    <property type="match status" value="1"/>
</dbReference>
<keyword evidence="3" id="KW-0804">Transcription</keyword>
<dbReference type="Pfam" id="PF12833">
    <property type="entry name" value="HTH_18"/>
    <property type="match status" value="1"/>
</dbReference>